<feature type="transmembrane region" description="Helical" evidence="1">
    <location>
        <begin position="266"/>
        <end position="291"/>
    </location>
</feature>
<feature type="transmembrane region" description="Helical" evidence="1">
    <location>
        <begin position="38"/>
        <end position="64"/>
    </location>
</feature>
<accession>A0ABT0D650</accession>
<dbReference type="InterPro" id="IPR018710">
    <property type="entry name" value="DUF2232"/>
</dbReference>
<dbReference type="Proteomes" id="UP001203284">
    <property type="component" value="Unassembled WGS sequence"/>
</dbReference>
<keyword evidence="3" id="KW-1185">Reference proteome</keyword>
<feature type="transmembrane region" description="Helical" evidence="1">
    <location>
        <begin position="233"/>
        <end position="254"/>
    </location>
</feature>
<keyword evidence="1" id="KW-0812">Transmembrane</keyword>
<dbReference type="EMBL" id="JALKCH010000001">
    <property type="protein sequence ID" value="MCK0195414.1"/>
    <property type="molecule type" value="Genomic_DNA"/>
</dbReference>
<organism evidence="2 3">
    <name type="scientific">Ancylobacter crimeensis</name>
    <dbReference type="NCBI Taxonomy" id="2579147"/>
    <lineage>
        <taxon>Bacteria</taxon>
        <taxon>Pseudomonadati</taxon>
        <taxon>Pseudomonadota</taxon>
        <taxon>Alphaproteobacteria</taxon>
        <taxon>Hyphomicrobiales</taxon>
        <taxon>Xanthobacteraceae</taxon>
        <taxon>Ancylobacter</taxon>
    </lineage>
</organism>
<gene>
    <name evidence="2" type="ORF">MWN34_00650</name>
</gene>
<dbReference type="RefSeq" id="WP_247025701.1">
    <property type="nucleotide sequence ID" value="NZ_JALKCH010000001.1"/>
</dbReference>
<feature type="transmembrane region" description="Helical" evidence="1">
    <location>
        <begin position="108"/>
        <end position="129"/>
    </location>
</feature>
<reference evidence="2 3" key="1">
    <citation type="submission" date="2022-04" db="EMBL/GenBank/DDBJ databases">
        <authorList>
            <person name="Grouzdev D.S."/>
            <person name="Pantiukh K.S."/>
            <person name="Krutkina M.S."/>
        </authorList>
    </citation>
    <scope>NUCLEOTIDE SEQUENCE [LARGE SCALE GENOMIC DNA]</scope>
    <source>
        <strain evidence="2 3">6x-1</strain>
    </source>
</reference>
<sequence length="311" mass="32334">MGPFLIALCAGAASALLVASTATGSALAVPLFYLAPLPILIAGIGWSQLAALVAAGFAALAAGLLFGTELLVAYVAGVGLPAYVLAYLTLMARGNERGELEWFPTGRLVLAAALLGTLAVAALIPLVAGDIASYRAALRELFEAMLQDRAGEVPQDAGRFADLMVVIMPPAAAMLTMLTQLGNLWLAGRIAKASDRLVRPWPDLSAMRLPRGTAVLLLVAFALSLLLDGFLGLIGTLLSATLVIALGLLGFSVLHGLTRDAGGRRLILGTLWISTFVLGWPFLLLAGLGLADLFFDFRSRKGTNPSAANDD</sequence>
<comment type="caution">
    <text evidence="2">The sequence shown here is derived from an EMBL/GenBank/DDBJ whole genome shotgun (WGS) entry which is preliminary data.</text>
</comment>
<protein>
    <submittedName>
        <fullName evidence="2">YybS family protein</fullName>
    </submittedName>
</protein>
<name>A0ABT0D650_9HYPH</name>
<keyword evidence="1" id="KW-1133">Transmembrane helix</keyword>
<dbReference type="Pfam" id="PF09991">
    <property type="entry name" value="DUF2232"/>
    <property type="match status" value="1"/>
</dbReference>
<feature type="transmembrane region" description="Helical" evidence="1">
    <location>
        <begin position="209"/>
        <end position="227"/>
    </location>
</feature>
<evidence type="ECO:0000256" key="1">
    <source>
        <dbReference type="SAM" id="Phobius"/>
    </source>
</evidence>
<evidence type="ECO:0000313" key="3">
    <source>
        <dbReference type="Proteomes" id="UP001203284"/>
    </source>
</evidence>
<proteinExistence type="predicted"/>
<keyword evidence="1" id="KW-0472">Membrane</keyword>
<evidence type="ECO:0000313" key="2">
    <source>
        <dbReference type="EMBL" id="MCK0195414.1"/>
    </source>
</evidence>
<feature type="transmembrane region" description="Helical" evidence="1">
    <location>
        <begin position="71"/>
        <end position="88"/>
    </location>
</feature>